<evidence type="ECO:0000256" key="4">
    <source>
        <dbReference type="SAM" id="MobiDB-lite"/>
    </source>
</evidence>
<evidence type="ECO:0000259" key="5">
    <source>
        <dbReference type="PROSITE" id="PS50026"/>
    </source>
</evidence>
<feature type="disulfide bond" evidence="3">
    <location>
        <begin position="226"/>
        <end position="236"/>
    </location>
</feature>
<feature type="disulfide bond" evidence="3">
    <location>
        <begin position="159"/>
        <end position="169"/>
    </location>
</feature>
<reference evidence="6" key="3">
    <citation type="submission" date="2025-08" db="UniProtKB">
        <authorList>
            <consortium name="Ensembl"/>
        </authorList>
    </citation>
    <scope>IDENTIFICATION</scope>
    <source>
        <strain evidence="6">HNI</strain>
    </source>
</reference>
<feature type="disulfide bond" evidence="3">
    <location>
        <begin position="95"/>
        <end position="105"/>
    </location>
</feature>
<sequence length="260" mass="27041">MTARGRGTSPVYQPLGVSARPAPPRPSCCPPGKSRSFWRRLLPSAADQNRIRTGTMGSAAFLIASSLALIAICSGGSDAPRGVAVGFVFDANAKCEPACKHAGVCTRNNTCFCAKGYEGETCQHANCFPKCKNGGACLRPGKCRCPPGFGGRYCHKVTCDGGCWNGGECLAVNGAARCVCPSSWTGSKCQHAICPQGCRNGGVCVAPGICSCPDGWLGGACHTAVCSRSCMNGGKCISPNKCRCRPPFSGPRCGDRKRIH</sequence>
<dbReference type="SMART" id="SM00181">
    <property type="entry name" value="EGF"/>
    <property type="match status" value="5"/>
</dbReference>
<reference evidence="6 7" key="2">
    <citation type="submission" date="2017-04" db="EMBL/GenBank/DDBJ databases">
        <title>CpG methylation of centromeres and impact of large insertions on vertebrate speciation.</title>
        <authorList>
            <person name="Ichikawa K."/>
            <person name="Yoshimura J."/>
            <person name="Morishita S."/>
        </authorList>
    </citation>
    <scope>NUCLEOTIDE SEQUENCE</scope>
    <source>
        <strain evidence="6 7">HNI</strain>
    </source>
</reference>
<dbReference type="PANTHER" id="PTHR14949">
    <property type="entry name" value="EGF-LIKE-DOMAIN, MULTIPLE 7, 8"/>
    <property type="match status" value="1"/>
</dbReference>
<feature type="disulfide bond" evidence="3">
    <location>
        <begin position="113"/>
        <end position="122"/>
    </location>
</feature>
<reference evidence="6" key="4">
    <citation type="submission" date="2025-09" db="UniProtKB">
        <authorList>
            <consortium name="Ensembl"/>
        </authorList>
    </citation>
    <scope>IDENTIFICATION</scope>
    <source>
        <strain evidence="6">HNI</strain>
    </source>
</reference>
<dbReference type="PANTHER" id="PTHR14949:SF46">
    <property type="entry name" value="SCHWANN CELL-SPECIFIC EGF-LIKE REPEAT AUTOCRINE FACTOR"/>
    <property type="match status" value="1"/>
</dbReference>
<dbReference type="PROSITE" id="PS00022">
    <property type="entry name" value="EGF_1"/>
    <property type="match status" value="2"/>
</dbReference>
<evidence type="ECO:0000256" key="3">
    <source>
        <dbReference type="PROSITE-ProRule" id="PRU00076"/>
    </source>
</evidence>
<feature type="domain" description="EGF-like" evidence="5">
    <location>
        <begin position="222"/>
        <end position="254"/>
    </location>
</feature>
<evidence type="ECO:0000313" key="6">
    <source>
        <dbReference type="Ensembl" id="ENSORLP00020010630.1"/>
    </source>
</evidence>
<organism evidence="6 7">
    <name type="scientific">Oryzias latipes</name>
    <name type="common">Japanese rice fish</name>
    <name type="synonym">Japanese killifish</name>
    <dbReference type="NCBI Taxonomy" id="8090"/>
    <lineage>
        <taxon>Eukaryota</taxon>
        <taxon>Metazoa</taxon>
        <taxon>Chordata</taxon>
        <taxon>Craniata</taxon>
        <taxon>Vertebrata</taxon>
        <taxon>Euteleostomi</taxon>
        <taxon>Actinopterygii</taxon>
        <taxon>Neopterygii</taxon>
        <taxon>Teleostei</taxon>
        <taxon>Neoteleostei</taxon>
        <taxon>Acanthomorphata</taxon>
        <taxon>Ovalentaria</taxon>
        <taxon>Atherinomorphae</taxon>
        <taxon>Beloniformes</taxon>
        <taxon>Adrianichthyidae</taxon>
        <taxon>Oryziinae</taxon>
        <taxon>Oryzias</taxon>
    </lineage>
</organism>
<keyword evidence="3" id="KW-0245">EGF-like domain</keyword>
<evidence type="ECO:0000313" key="7">
    <source>
        <dbReference type="Proteomes" id="UP000265180"/>
    </source>
</evidence>
<feature type="disulfide bond" evidence="3">
    <location>
        <begin position="180"/>
        <end position="189"/>
    </location>
</feature>
<feature type="disulfide bond" evidence="3">
    <location>
        <begin position="244"/>
        <end position="253"/>
    </location>
</feature>
<keyword evidence="2 3" id="KW-1015">Disulfide bond</keyword>
<dbReference type="Ensembl" id="ENSORLT00020017321.1">
    <property type="protein sequence ID" value="ENSORLP00020010630.1"/>
    <property type="gene ID" value="ENSORLG00020011529.1"/>
</dbReference>
<feature type="domain" description="EGF-like" evidence="5">
    <location>
        <begin position="155"/>
        <end position="190"/>
    </location>
</feature>
<dbReference type="PROSITE" id="PS01186">
    <property type="entry name" value="EGF_2"/>
    <property type="match status" value="1"/>
</dbReference>
<feature type="region of interest" description="Disordered" evidence="4">
    <location>
        <begin position="1"/>
        <end position="26"/>
    </location>
</feature>
<feature type="domain" description="EGF-like" evidence="5">
    <location>
        <begin position="91"/>
        <end position="123"/>
    </location>
</feature>
<comment type="caution">
    <text evidence="3">Lacks conserved residue(s) required for the propagation of feature annotation.</text>
</comment>
<dbReference type="FunFam" id="2.10.25.10:FF:000020">
    <property type="entry name" value="Latent-transforming growth factor beta-binding protein 1"/>
    <property type="match status" value="1"/>
</dbReference>
<evidence type="ECO:0000256" key="1">
    <source>
        <dbReference type="ARBA" id="ARBA00022729"/>
    </source>
</evidence>
<keyword evidence="1" id="KW-0732">Signal</keyword>
<dbReference type="InterPro" id="IPR050969">
    <property type="entry name" value="Dev_Signal_Modulators"/>
</dbReference>
<evidence type="ECO:0000256" key="2">
    <source>
        <dbReference type="ARBA" id="ARBA00023157"/>
    </source>
</evidence>
<protein>
    <submittedName>
        <fullName evidence="6">von Willebrand factor D and EGF domains</fullName>
    </submittedName>
</protein>
<proteinExistence type="predicted"/>
<dbReference type="Gene3D" id="2.10.25.10">
    <property type="entry name" value="Laminin"/>
    <property type="match status" value="3"/>
</dbReference>
<name>A0A3P9KQ57_ORYLA</name>
<reference key="1">
    <citation type="journal article" date="2007" name="Nature">
        <title>The medaka draft genome and insights into vertebrate genome evolution.</title>
        <authorList>
            <person name="Kasahara M."/>
            <person name="Naruse K."/>
            <person name="Sasaki S."/>
            <person name="Nakatani Y."/>
            <person name="Qu W."/>
            <person name="Ahsan B."/>
            <person name="Yamada T."/>
            <person name="Nagayasu Y."/>
            <person name="Doi K."/>
            <person name="Kasai Y."/>
            <person name="Jindo T."/>
            <person name="Kobayashi D."/>
            <person name="Shimada A."/>
            <person name="Toyoda A."/>
            <person name="Kuroki Y."/>
            <person name="Fujiyama A."/>
            <person name="Sasaki T."/>
            <person name="Shimizu A."/>
            <person name="Asakawa S."/>
            <person name="Shimizu N."/>
            <person name="Hashimoto S."/>
            <person name="Yang J."/>
            <person name="Lee Y."/>
            <person name="Matsushima K."/>
            <person name="Sugano S."/>
            <person name="Sakaizumi M."/>
            <person name="Narita T."/>
            <person name="Ohishi K."/>
            <person name="Haga S."/>
            <person name="Ohta F."/>
            <person name="Nomoto H."/>
            <person name="Nogata K."/>
            <person name="Morishita T."/>
            <person name="Endo T."/>
            <person name="Shin-I T."/>
            <person name="Takeda H."/>
            <person name="Morishita S."/>
            <person name="Kohara Y."/>
        </authorList>
    </citation>
    <scope>NUCLEOTIDE SEQUENCE [LARGE SCALE GENOMIC DNA]</scope>
    <source>
        <strain>Hd-rR</strain>
    </source>
</reference>
<dbReference type="PROSITE" id="PS50026">
    <property type="entry name" value="EGF_3"/>
    <property type="match status" value="3"/>
</dbReference>
<dbReference type="AlphaFoldDB" id="A0A3P9KQ57"/>
<dbReference type="InterPro" id="IPR000742">
    <property type="entry name" value="EGF"/>
</dbReference>
<accession>A0A3P9KQ57</accession>
<dbReference type="Proteomes" id="UP000265180">
    <property type="component" value="Chromosome 16"/>
</dbReference>
<dbReference type="SUPFAM" id="SSF57196">
    <property type="entry name" value="EGF/Laminin"/>
    <property type="match status" value="1"/>
</dbReference>